<dbReference type="GeneID" id="70248875"/>
<comment type="caution">
    <text evidence="2">The sequence shown here is derived from an EMBL/GenBank/DDBJ whole genome shotgun (WGS) entry which is preliminary data.</text>
</comment>
<feature type="region of interest" description="Disordered" evidence="1">
    <location>
        <begin position="104"/>
        <end position="129"/>
    </location>
</feature>
<dbReference type="Proteomes" id="UP001201262">
    <property type="component" value="Unassembled WGS sequence"/>
</dbReference>
<feature type="region of interest" description="Disordered" evidence="1">
    <location>
        <begin position="1"/>
        <end position="68"/>
    </location>
</feature>
<organism evidence="2 3">
    <name type="scientific">Talaromyces proteolyticus</name>
    <dbReference type="NCBI Taxonomy" id="1131652"/>
    <lineage>
        <taxon>Eukaryota</taxon>
        <taxon>Fungi</taxon>
        <taxon>Dikarya</taxon>
        <taxon>Ascomycota</taxon>
        <taxon>Pezizomycotina</taxon>
        <taxon>Eurotiomycetes</taxon>
        <taxon>Eurotiomycetidae</taxon>
        <taxon>Eurotiales</taxon>
        <taxon>Trichocomaceae</taxon>
        <taxon>Talaromyces</taxon>
        <taxon>Talaromyces sect. Bacilispori</taxon>
    </lineage>
</organism>
<reference evidence="2" key="1">
    <citation type="submission" date="2021-12" db="EMBL/GenBank/DDBJ databases">
        <title>Convergent genome expansion in fungi linked to evolution of root-endophyte symbiosis.</title>
        <authorList>
            <consortium name="DOE Joint Genome Institute"/>
            <person name="Ke Y.-H."/>
            <person name="Bonito G."/>
            <person name="Liao H.-L."/>
            <person name="Looney B."/>
            <person name="Rojas-Flechas A."/>
            <person name="Nash J."/>
            <person name="Hameed K."/>
            <person name="Schadt C."/>
            <person name="Martin F."/>
            <person name="Crous P.W."/>
            <person name="Miettinen O."/>
            <person name="Magnuson J.K."/>
            <person name="Labbe J."/>
            <person name="Jacobson D."/>
            <person name="Doktycz M.J."/>
            <person name="Veneault-Fourrey C."/>
            <person name="Kuo A."/>
            <person name="Mondo S."/>
            <person name="Calhoun S."/>
            <person name="Riley R."/>
            <person name="Ohm R."/>
            <person name="LaButti K."/>
            <person name="Andreopoulos B."/>
            <person name="Pangilinan J."/>
            <person name="Nolan M."/>
            <person name="Tritt A."/>
            <person name="Clum A."/>
            <person name="Lipzen A."/>
            <person name="Daum C."/>
            <person name="Barry K."/>
            <person name="Grigoriev I.V."/>
            <person name="Vilgalys R."/>
        </authorList>
    </citation>
    <scope>NUCLEOTIDE SEQUENCE</scope>
    <source>
        <strain evidence="2">PMI_201</strain>
    </source>
</reference>
<sequence length="472" mass="53658">MDNCDVVHVSTSPARGNENHAVNERSSVSPANTSHAVALQNAAAPTRNVTHEDSMLAASPPESKNSSVYVDRAHKDGAKRKRDVDEIADTSTSKRVVDETEIVDETGILDNTDSSDESISSNDPGLHSPEYYRRLEEKFDAELARRAALSPEARKKEDFKKSRRYLKDHITPRLLVDRYGLPVDLDYYPRFILQLAPDSRNGATCRLYHCTHRIKPGDYRIALTPGMSYPRGPDYYHVRCFEHLLHMSSPHYAARFDADMEKHTPDRGARSILEEYISRWKLRLAPAQNQENPSSSIAKNKVGESEKHSPEAEAEAAEQQEEPVTIDDIRELADIIAGRAPPIQTESARARARRIFSAAKAAVKDKWKIADEFYEQVRKAETERIRQRAGIYYRPSVNEDNSRNENEGCSWNITQYLFSETDPKYTKRHALSQALKGWKRDVKLATAETNKLNDARRQAQANLPIEKIKRYV</sequence>
<dbReference type="RefSeq" id="XP_046067823.1">
    <property type="nucleotide sequence ID" value="XM_046218588.1"/>
</dbReference>
<feature type="compositionally biased region" description="Polar residues" evidence="1">
    <location>
        <begin position="24"/>
        <end position="35"/>
    </location>
</feature>
<proteinExistence type="predicted"/>
<keyword evidence="3" id="KW-1185">Reference proteome</keyword>
<feature type="region of interest" description="Disordered" evidence="1">
    <location>
        <begin position="287"/>
        <end position="325"/>
    </location>
</feature>
<evidence type="ECO:0000256" key="1">
    <source>
        <dbReference type="SAM" id="MobiDB-lite"/>
    </source>
</evidence>
<feature type="compositionally biased region" description="Acidic residues" evidence="1">
    <location>
        <begin position="312"/>
        <end position="325"/>
    </location>
</feature>
<protein>
    <submittedName>
        <fullName evidence="2">Uncharacterized protein</fullName>
    </submittedName>
</protein>
<dbReference type="AlphaFoldDB" id="A0AAD4PSP5"/>
<dbReference type="EMBL" id="JAJTJA010000011">
    <property type="protein sequence ID" value="KAH8691826.1"/>
    <property type="molecule type" value="Genomic_DNA"/>
</dbReference>
<gene>
    <name evidence="2" type="ORF">BGW36DRAFT_400023</name>
</gene>
<feature type="compositionally biased region" description="Polar residues" evidence="1">
    <location>
        <begin position="287"/>
        <end position="298"/>
    </location>
</feature>
<evidence type="ECO:0000313" key="3">
    <source>
        <dbReference type="Proteomes" id="UP001201262"/>
    </source>
</evidence>
<name>A0AAD4PSP5_9EURO</name>
<feature type="compositionally biased region" description="Basic and acidic residues" evidence="1">
    <location>
        <begin position="301"/>
        <end position="311"/>
    </location>
</feature>
<evidence type="ECO:0000313" key="2">
    <source>
        <dbReference type="EMBL" id="KAH8691826.1"/>
    </source>
</evidence>
<feature type="compositionally biased region" description="Polar residues" evidence="1">
    <location>
        <begin position="109"/>
        <end position="123"/>
    </location>
</feature>
<accession>A0AAD4PSP5</accession>